<dbReference type="EMBL" id="JBHLWM010000012">
    <property type="protein sequence ID" value="MFC0243670.1"/>
    <property type="molecule type" value="Genomic_DNA"/>
</dbReference>
<organism evidence="1 2">
    <name type="scientific">Rhodopseudomonas telluris</name>
    <dbReference type="NCBI Taxonomy" id="644215"/>
    <lineage>
        <taxon>Bacteria</taxon>
        <taxon>Pseudomonadati</taxon>
        <taxon>Pseudomonadota</taxon>
        <taxon>Alphaproteobacteria</taxon>
        <taxon>Hyphomicrobiales</taxon>
        <taxon>Nitrobacteraceae</taxon>
        <taxon>Rhodopseudomonas</taxon>
    </lineage>
</organism>
<gene>
    <name evidence="1" type="ORF">ACFFJ6_24520</name>
</gene>
<comment type="caution">
    <text evidence="1">The sequence shown here is derived from an EMBL/GenBank/DDBJ whole genome shotgun (WGS) entry which is preliminary data.</text>
</comment>
<name>A0ABV6EZN1_9BRAD</name>
<accession>A0ABV6EZN1</accession>
<dbReference type="InterPro" id="IPR006450">
    <property type="entry name" value="Phage_HK97_gp6-like"/>
</dbReference>
<proteinExistence type="predicted"/>
<dbReference type="InterPro" id="IPR011738">
    <property type="entry name" value="Phage_CHP"/>
</dbReference>
<reference evidence="1 2" key="1">
    <citation type="submission" date="2024-09" db="EMBL/GenBank/DDBJ databases">
        <authorList>
            <person name="Sun Q."/>
            <person name="Mori K."/>
        </authorList>
    </citation>
    <scope>NUCLEOTIDE SEQUENCE [LARGE SCALE GENOMIC DNA]</scope>
    <source>
        <strain evidence="1 2">KCTC 23279</strain>
    </source>
</reference>
<dbReference type="NCBIfam" id="TIGR02215">
    <property type="entry name" value="phage_chp_gp8"/>
    <property type="match status" value="1"/>
</dbReference>
<dbReference type="RefSeq" id="WP_378392880.1">
    <property type="nucleotide sequence ID" value="NZ_JBHLWM010000012.1"/>
</dbReference>
<evidence type="ECO:0000313" key="1">
    <source>
        <dbReference type="EMBL" id="MFC0243670.1"/>
    </source>
</evidence>
<dbReference type="Proteomes" id="UP001589775">
    <property type="component" value="Unassembled WGS sequence"/>
</dbReference>
<sequence length="216" mass="23873">MAPAPIGAGALQEKRAMPLVVITQPQDTVVSLDEVKAHLRVDHGDDDDEIGAAIQAAITEFEDPNLGWLGRSISERELELRLDCFPACGGQIVLPNGPLLLGEVGGFVYDVAVEYDDAAGVERTLPDTVYRILDPESARPFLVLRPDQVWPSALHQPQAVRIRYWAGYPADDPRIAGFKVAVKLHVEMTYDGDADRQDKLRAAIDALLQPYRVYRF</sequence>
<evidence type="ECO:0000313" key="2">
    <source>
        <dbReference type="Proteomes" id="UP001589775"/>
    </source>
</evidence>
<keyword evidence="2" id="KW-1185">Reference proteome</keyword>
<dbReference type="Gene3D" id="1.10.3230.30">
    <property type="entry name" value="Phage gp6-like head-tail connector protein"/>
    <property type="match status" value="1"/>
</dbReference>
<protein>
    <submittedName>
        <fullName evidence="1">Head-tail connector protein</fullName>
    </submittedName>
</protein>
<dbReference type="NCBIfam" id="TIGR01560">
    <property type="entry name" value="put_DNA_pack"/>
    <property type="match status" value="1"/>
</dbReference>
<dbReference type="CDD" id="cd08054">
    <property type="entry name" value="gp6"/>
    <property type="match status" value="1"/>
</dbReference>